<dbReference type="GO" id="GO:0003700">
    <property type="term" value="F:DNA-binding transcription factor activity"/>
    <property type="evidence" value="ECO:0007669"/>
    <property type="project" value="InterPro"/>
</dbReference>
<dbReference type="SMART" id="SM00342">
    <property type="entry name" value="HTH_ARAC"/>
    <property type="match status" value="1"/>
</dbReference>
<keyword evidence="6" id="KW-1185">Reference proteome</keyword>
<dbReference type="Proteomes" id="UP000253034">
    <property type="component" value="Unassembled WGS sequence"/>
</dbReference>
<dbReference type="PROSITE" id="PS01124">
    <property type="entry name" value="HTH_ARAC_FAMILY_2"/>
    <property type="match status" value="1"/>
</dbReference>
<dbReference type="RefSeq" id="WP_114296494.1">
    <property type="nucleotide sequence ID" value="NZ_QPJT01000003.1"/>
</dbReference>
<name>A0A369BDY2_9FIRM</name>
<protein>
    <submittedName>
        <fullName evidence="5">Helix-turn-helix protein</fullName>
    </submittedName>
</protein>
<keyword evidence="3" id="KW-0804">Transcription</keyword>
<dbReference type="InterPro" id="IPR020449">
    <property type="entry name" value="Tscrpt_reg_AraC-type_HTH"/>
</dbReference>
<dbReference type="SUPFAM" id="SSF46689">
    <property type="entry name" value="Homeodomain-like"/>
    <property type="match status" value="2"/>
</dbReference>
<dbReference type="SUPFAM" id="SSF51215">
    <property type="entry name" value="Regulatory protein AraC"/>
    <property type="match status" value="1"/>
</dbReference>
<accession>A0A369BDY2</accession>
<dbReference type="InterPro" id="IPR037923">
    <property type="entry name" value="HTH-like"/>
</dbReference>
<sequence length="296" mass="34393">MDTSTVSSFIDTGLISPRVIKSSLFLQGMDFPVGHKLEKRFVYDYELELIVESRGSMEIDNKIHNIKKGDIVFRKPGQQTQGIMPYCCYLICFDIRGDLRKDADNYDFHKPQEFQHYYINPILEAVPTVLSPVSSEKYTRLFDLVLKEFINRSHISDLLLKSYMLQILYHLYMDVNNFITRSTYPYSCHNKSLDMVIEHIHGNMEQKLTLSALSKIANLSPSHFHKVFTASMGISPIEYITKKRLEKSKELLVKTNLSIAEIALSCGFENIPYFSYVFKKKVLLTPGEFRKKFCYM</sequence>
<evidence type="ECO:0000256" key="3">
    <source>
        <dbReference type="ARBA" id="ARBA00023163"/>
    </source>
</evidence>
<dbReference type="PRINTS" id="PR00032">
    <property type="entry name" value="HTHARAC"/>
</dbReference>
<evidence type="ECO:0000313" key="6">
    <source>
        <dbReference type="Proteomes" id="UP000253034"/>
    </source>
</evidence>
<keyword evidence="1" id="KW-0805">Transcription regulation</keyword>
<dbReference type="Pfam" id="PF12833">
    <property type="entry name" value="HTH_18"/>
    <property type="match status" value="1"/>
</dbReference>
<comment type="caution">
    <text evidence="5">The sequence shown here is derived from an EMBL/GenBank/DDBJ whole genome shotgun (WGS) entry which is preliminary data.</text>
</comment>
<dbReference type="InterPro" id="IPR018060">
    <property type="entry name" value="HTH_AraC"/>
</dbReference>
<evidence type="ECO:0000256" key="1">
    <source>
        <dbReference type="ARBA" id="ARBA00023015"/>
    </source>
</evidence>
<keyword evidence="2" id="KW-0238">DNA-binding</keyword>
<feature type="domain" description="HTH araC/xylS-type" evidence="4">
    <location>
        <begin position="194"/>
        <end position="292"/>
    </location>
</feature>
<evidence type="ECO:0000313" key="5">
    <source>
        <dbReference type="EMBL" id="RCX19435.1"/>
    </source>
</evidence>
<evidence type="ECO:0000259" key="4">
    <source>
        <dbReference type="PROSITE" id="PS01124"/>
    </source>
</evidence>
<organism evidence="5 6">
    <name type="scientific">Anaerobacterium chartisolvens</name>
    <dbReference type="NCBI Taxonomy" id="1297424"/>
    <lineage>
        <taxon>Bacteria</taxon>
        <taxon>Bacillati</taxon>
        <taxon>Bacillota</taxon>
        <taxon>Clostridia</taxon>
        <taxon>Eubacteriales</taxon>
        <taxon>Oscillospiraceae</taxon>
        <taxon>Anaerobacterium</taxon>
    </lineage>
</organism>
<dbReference type="EMBL" id="QPJT01000003">
    <property type="protein sequence ID" value="RCX19435.1"/>
    <property type="molecule type" value="Genomic_DNA"/>
</dbReference>
<dbReference type="InterPro" id="IPR009057">
    <property type="entry name" value="Homeodomain-like_sf"/>
</dbReference>
<gene>
    <name evidence="5" type="ORF">DFR58_103181</name>
</gene>
<dbReference type="Gene3D" id="1.10.10.60">
    <property type="entry name" value="Homeodomain-like"/>
    <property type="match status" value="2"/>
</dbReference>
<proteinExistence type="predicted"/>
<evidence type="ECO:0000256" key="2">
    <source>
        <dbReference type="ARBA" id="ARBA00023125"/>
    </source>
</evidence>
<dbReference type="OrthoDB" id="9791615at2"/>
<reference evidence="5 6" key="1">
    <citation type="submission" date="2018-07" db="EMBL/GenBank/DDBJ databases">
        <title>Genomic Encyclopedia of Type Strains, Phase IV (KMG-IV): sequencing the most valuable type-strain genomes for metagenomic binning, comparative biology and taxonomic classification.</title>
        <authorList>
            <person name="Goeker M."/>
        </authorList>
    </citation>
    <scope>NUCLEOTIDE SEQUENCE [LARGE SCALE GENOMIC DNA]</scope>
    <source>
        <strain evidence="5 6">DSM 27016</strain>
    </source>
</reference>
<dbReference type="GO" id="GO:0043565">
    <property type="term" value="F:sequence-specific DNA binding"/>
    <property type="evidence" value="ECO:0007669"/>
    <property type="project" value="InterPro"/>
</dbReference>
<dbReference type="PANTHER" id="PTHR43280:SF28">
    <property type="entry name" value="HTH-TYPE TRANSCRIPTIONAL ACTIVATOR RHAS"/>
    <property type="match status" value="1"/>
</dbReference>
<dbReference type="AlphaFoldDB" id="A0A369BDY2"/>
<dbReference type="PANTHER" id="PTHR43280">
    <property type="entry name" value="ARAC-FAMILY TRANSCRIPTIONAL REGULATOR"/>
    <property type="match status" value="1"/>
</dbReference>